<protein>
    <submittedName>
        <fullName evidence="3">UDP-N-acetylglucosamine 2-epimerase</fullName>
    </submittedName>
</protein>
<reference evidence="3 4" key="1">
    <citation type="journal article" date="2016" name="Nat. Commun.">
        <title>Thousands of microbial genomes shed light on interconnected biogeochemical processes in an aquifer system.</title>
        <authorList>
            <person name="Anantharaman K."/>
            <person name="Brown C.T."/>
            <person name="Hug L.A."/>
            <person name="Sharon I."/>
            <person name="Castelle C.J."/>
            <person name="Probst A.J."/>
            <person name="Thomas B.C."/>
            <person name="Singh A."/>
            <person name="Wilkins M.J."/>
            <person name="Karaoz U."/>
            <person name="Brodie E.L."/>
            <person name="Williams K.H."/>
            <person name="Hubbard S.S."/>
            <person name="Banfield J.F."/>
        </authorList>
    </citation>
    <scope>NUCLEOTIDE SEQUENCE [LARGE SCALE GENOMIC DNA]</scope>
</reference>
<dbReference type="GO" id="GO:0016853">
    <property type="term" value="F:isomerase activity"/>
    <property type="evidence" value="ECO:0007669"/>
    <property type="project" value="UniProtKB-KW"/>
</dbReference>
<accession>A0A1F5TPV5</accession>
<dbReference type="PANTHER" id="PTHR43174">
    <property type="entry name" value="UDP-N-ACETYLGLUCOSAMINE 2-EPIMERASE"/>
    <property type="match status" value="1"/>
</dbReference>
<dbReference type="SUPFAM" id="SSF53756">
    <property type="entry name" value="UDP-Glycosyltransferase/glycogen phosphorylase"/>
    <property type="match status" value="1"/>
</dbReference>
<dbReference type="Pfam" id="PF02350">
    <property type="entry name" value="Epimerase_2"/>
    <property type="match status" value="1"/>
</dbReference>
<organism evidence="3 4">
    <name type="scientific">Candidatus Falkowbacteria bacterium RIFOXYD2_FULL_34_120</name>
    <dbReference type="NCBI Taxonomy" id="1798007"/>
    <lineage>
        <taxon>Bacteria</taxon>
        <taxon>Candidatus Falkowiibacteriota</taxon>
    </lineage>
</organism>
<gene>
    <name evidence="3" type="ORF">A2531_04275</name>
</gene>
<keyword evidence="1" id="KW-0413">Isomerase</keyword>
<dbReference type="AlphaFoldDB" id="A0A1F5TPV5"/>
<dbReference type="EMBL" id="MFGO01000018">
    <property type="protein sequence ID" value="OGF40950.1"/>
    <property type="molecule type" value="Genomic_DNA"/>
</dbReference>
<dbReference type="CDD" id="cd03786">
    <property type="entry name" value="GTB_UDP-GlcNAc_2-Epimerase"/>
    <property type="match status" value="1"/>
</dbReference>
<dbReference type="Gene3D" id="3.40.50.2000">
    <property type="entry name" value="Glycogen Phosphorylase B"/>
    <property type="match status" value="2"/>
</dbReference>
<sequence length="362" mass="41818">MSLNNNCAIIVGARPNFIKLAPFIKKAKNYPEFKFKIIHTGQHFDKNMSDIFFNEMEIPKPDIQLDINGKYYTEKMGKMFNALKKVFNENNFDSVIVFGDVNSTLAGAIAAVKNNCKIIHIESGLRSYDRRMPEEINRVIVDHLSDILFTTEPAANHNLYLEGVEKEKIKYVGNIMVENIELFWNKFMKSKIVDDLNIKEKKYIVTTVHKLKNTDDPKNLKKILKIINNISKNYKIIFPIHPGTRKKIYNYNLENYLKNITVIEPLGYFDFMKLVISSKGVIGDSCGIQDETSHLGVSCCTLNNNTERPITIELGSNKLFNINNLIIDDLIDHLNNDFKSKHIKYWDDKVSERIFKALQNEL</sequence>
<dbReference type="Proteomes" id="UP000177579">
    <property type="component" value="Unassembled WGS sequence"/>
</dbReference>
<comment type="similarity">
    <text evidence="1">Belongs to the UDP-N-acetylglucosamine 2-epimerase family.</text>
</comment>
<dbReference type="PANTHER" id="PTHR43174:SF1">
    <property type="entry name" value="UDP-N-ACETYLGLUCOSAMINE 2-EPIMERASE"/>
    <property type="match status" value="1"/>
</dbReference>
<proteinExistence type="inferred from homology"/>
<dbReference type="InterPro" id="IPR003331">
    <property type="entry name" value="UDP_GlcNAc_Epimerase_2_dom"/>
</dbReference>
<evidence type="ECO:0000259" key="2">
    <source>
        <dbReference type="Pfam" id="PF02350"/>
    </source>
</evidence>
<evidence type="ECO:0000256" key="1">
    <source>
        <dbReference type="RuleBase" id="RU003513"/>
    </source>
</evidence>
<feature type="domain" description="UDP-N-acetylglucosamine 2-epimerase" evidence="2">
    <location>
        <begin position="26"/>
        <end position="358"/>
    </location>
</feature>
<evidence type="ECO:0000313" key="4">
    <source>
        <dbReference type="Proteomes" id="UP000177579"/>
    </source>
</evidence>
<comment type="caution">
    <text evidence="3">The sequence shown here is derived from an EMBL/GenBank/DDBJ whole genome shotgun (WGS) entry which is preliminary data.</text>
</comment>
<dbReference type="InterPro" id="IPR029767">
    <property type="entry name" value="WecB-like"/>
</dbReference>
<evidence type="ECO:0000313" key="3">
    <source>
        <dbReference type="EMBL" id="OGF40950.1"/>
    </source>
</evidence>
<dbReference type="NCBIfam" id="TIGR00236">
    <property type="entry name" value="wecB"/>
    <property type="match status" value="1"/>
</dbReference>
<name>A0A1F5TPV5_9BACT</name>